<organism evidence="3 4">
    <name type="scientific">Batillaria attramentaria</name>
    <dbReference type="NCBI Taxonomy" id="370345"/>
    <lineage>
        <taxon>Eukaryota</taxon>
        <taxon>Metazoa</taxon>
        <taxon>Spiralia</taxon>
        <taxon>Lophotrochozoa</taxon>
        <taxon>Mollusca</taxon>
        <taxon>Gastropoda</taxon>
        <taxon>Caenogastropoda</taxon>
        <taxon>Sorbeoconcha</taxon>
        <taxon>Cerithioidea</taxon>
        <taxon>Batillariidae</taxon>
        <taxon>Batillaria</taxon>
    </lineage>
</organism>
<feature type="region of interest" description="Disordered" evidence="2">
    <location>
        <begin position="29"/>
        <end position="109"/>
    </location>
</feature>
<comment type="caution">
    <text evidence="3">The sequence shown here is derived from an EMBL/GenBank/DDBJ whole genome shotgun (WGS) entry which is preliminary data.</text>
</comment>
<dbReference type="AlphaFoldDB" id="A0ABD0KM42"/>
<feature type="non-terminal residue" evidence="3">
    <location>
        <position position="1"/>
    </location>
</feature>
<keyword evidence="1" id="KW-0175">Coiled coil</keyword>
<feature type="compositionally biased region" description="Low complexity" evidence="2">
    <location>
        <begin position="83"/>
        <end position="97"/>
    </location>
</feature>
<evidence type="ECO:0000313" key="3">
    <source>
        <dbReference type="EMBL" id="KAK7488264.1"/>
    </source>
</evidence>
<dbReference type="PANTHER" id="PTHR18911">
    <property type="entry name" value="CTCL TUMOR ANTIGEN HD-CL-01"/>
    <property type="match status" value="1"/>
</dbReference>
<accession>A0ABD0KM42</accession>
<dbReference type="Proteomes" id="UP001519460">
    <property type="component" value="Unassembled WGS sequence"/>
</dbReference>
<dbReference type="PANTHER" id="PTHR18911:SF5">
    <property type="entry name" value="COILED-COIL DOMAIN-CONTAINING PROTEIN 186"/>
    <property type="match status" value="1"/>
</dbReference>
<dbReference type="InterPro" id="IPR038830">
    <property type="entry name" value="CCDC186"/>
</dbReference>
<sequence length="266" mass="30230">DGPACTILFTGDEYKQKWEDEIDANKTLKRKHAHNVKDLTRQLQHAKKRLESYETGSGDRDATSMGSRTNSNGSLNSMDASSQHNANQHNAGQHNHQPSAAQPRRQSQEPEFPVITEQVEVDKQVLIERIVRLQRSLARKNEKLEFLEEHIQQLVAEIKKKNKIIQGYIMREEAGTLVSDDMDANKALLARKGGIMASVYSMHQQDGAMTLDLSLEINRKLQAVLEDTLLKNMTLKENLDTLGAEIARLSQENRRLQLHLQQLQPH</sequence>
<evidence type="ECO:0000256" key="1">
    <source>
        <dbReference type="SAM" id="Coils"/>
    </source>
</evidence>
<name>A0ABD0KM42_9CAEN</name>
<keyword evidence="4" id="KW-1185">Reference proteome</keyword>
<feature type="compositionally biased region" description="Basic and acidic residues" evidence="2">
    <location>
        <begin position="49"/>
        <end position="62"/>
    </location>
</feature>
<feature type="compositionally biased region" description="Polar residues" evidence="2">
    <location>
        <begin position="64"/>
        <end position="82"/>
    </location>
</feature>
<evidence type="ECO:0000313" key="4">
    <source>
        <dbReference type="Proteomes" id="UP001519460"/>
    </source>
</evidence>
<evidence type="ECO:0000256" key="2">
    <source>
        <dbReference type="SAM" id="MobiDB-lite"/>
    </source>
</evidence>
<dbReference type="EMBL" id="JACVVK020000152">
    <property type="protein sequence ID" value="KAK7488264.1"/>
    <property type="molecule type" value="Genomic_DNA"/>
</dbReference>
<feature type="coiled-coil region" evidence="1">
    <location>
        <begin position="232"/>
        <end position="259"/>
    </location>
</feature>
<feature type="coiled-coil region" evidence="1">
    <location>
        <begin position="123"/>
        <end position="164"/>
    </location>
</feature>
<gene>
    <name evidence="3" type="ORF">BaRGS_00020423</name>
</gene>
<protein>
    <submittedName>
        <fullName evidence="3">Uncharacterized protein</fullName>
    </submittedName>
</protein>
<reference evidence="3 4" key="1">
    <citation type="journal article" date="2023" name="Sci. Data">
        <title>Genome assembly of the Korean intertidal mud-creeper Batillaria attramentaria.</title>
        <authorList>
            <person name="Patra A.K."/>
            <person name="Ho P.T."/>
            <person name="Jun S."/>
            <person name="Lee S.J."/>
            <person name="Kim Y."/>
            <person name="Won Y.J."/>
        </authorList>
    </citation>
    <scope>NUCLEOTIDE SEQUENCE [LARGE SCALE GENOMIC DNA]</scope>
    <source>
        <strain evidence="3">Wonlab-2016</strain>
    </source>
</reference>
<proteinExistence type="predicted"/>